<dbReference type="PANTHER" id="PTHR43451">
    <property type="entry name" value="ACETYLTRANSFERASE (GNAT) FAMILY PROTEIN"/>
    <property type="match status" value="1"/>
</dbReference>
<dbReference type="EMBL" id="QUAB01000033">
    <property type="protein sequence ID" value="REJ06639.1"/>
    <property type="molecule type" value="Genomic_DNA"/>
</dbReference>
<evidence type="ECO:0000313" key="2">
    <source>
        <dbReference type="EMBL" id="REJ06639.1"/>
    </source>
</evidence>
<organism evidence="2 3">
    <name type="scientific">Microbacterium bovistercoris</name>
    <dbReference type="NCBI Taxonomy" id="2293570"/>
    <lineage>
        <taxon>Bacteria</taxon>
        <taxon>Bacillati</taxon>
        <taxon>Actinomycetota</taxon>
        <taxon>Actinomycetes</taxon>
        <taxon>Micrococcales</taxon>
        <taxon>Microbacteriaceae</taxon>
        <taxon>Microbacterium</taxon>
    </lineage>
</organism>
<evidence type="ECO:0000259" key="1">
    <source>
        <dbReference type="PROSITE" id="PS51186"/>
    </source>
</evidence>
<dbReference type="SUPFAM" id="SSF55729">
    <property type="entry name" value="Acyl-CoA N-acyltransferases (Nat)"/>
    <property type="match status" value="1"/>
</dbReference>
<dbReference type="OrthoDB" id="9812192at2"/>
<dbReference type="AlphaFoldDB" id="A0A371NWT3"/>
<dbReference type="InterPro" id="IPR052564">
    <property type="entry name" value="N-acetyltrans/Recomb-assoc"/>
</dbReference>
<dbReference type="Proteomes" id="UP000262172">
    <property type="component" value="Unassembled WGS sequence"/>
</dbReference>
<dbReference type="Pfam" id="PF13673">
    <property type="entry name" value="Acetyltransf_10"/>
    <property type="match status" value="1"/>
</dbReference>
<dbReference type="PROSITE" id="PS51186">
    <property type="entry name" value="GNAT"/>
    <property type="match status" value="1"/>
</dbReference>
<gene>
    <name evidence="2" type="ORF">DY023_05955</name>
</gene>
<dbReference type="Gene3D" id="3.40.630.30">
    <property type="match status" value="1"/>
</dbReference>
<name>A0A371NWT3_9MICO</name>
<evidence type="ECO:0000313" key="3">
    <source>
        <dbReference type="Proteomes" id="UP000262172"/>
    </source>
</evidence>
<dbReference type="GO" id="GO:0016747">
    <property type="term" value="F:acyltransferase activity, transferring groups other than amino-acyl groups"/>
    <property type="evidence" value="ECO:0007669"/>
    <property type="project" value="InterPro"/>
</dbReference>
<comment type="caution">
    <text evidence="2">The sequence shown here is derived from an EMBL/GenBank/DDBJ whole genome shotgun (WGS) entry which is preliminary data.</text>
</comment>
<keyword evidence="3" id="KW-1185">Reference proteome</keyword>
<proteinExistence type="predicted"/>
<sequence>MRPVSEIVIRDYRDEDAATTLAVFLDAVTITASADYSAAQIAAWARPAQRSIDGWNEARRRRGTVVAVVDGRVAGFSDVSASGDIDMLFVSPAFARRGVARALMAELESRAMDAGAAGLSADVSITARPFFERVGFAVEAEQHPVIEGIELTNFRMARPLS</sequence>
<dbReference type="CDD" id="cd04301">
    <property type="entry name" value="NAT_SF"/>
    <property type="match status" value="1"/>
</dbReference>
<feature type="domain" description="N-acetyltransferase" evidence="1">
    <location>
        <begin position="7"/>
        <end position="161"/>
    </location>
</feature>
<reference evidence="2 3" key="1">
    <citation type="submission" date="2018-08" db="EMBL/GenBank/DDBJ databases">
        <title>Isolation, diversity and antifungal activity of Actinobacteria from cow dung.</title>
        <authorList>
            <person name="Ling L."/>
        </authorList>
    </citation>
    <scope>NUCLEOTIDE SEQUENCE [LARGE SCALE GENOMIC DNA]</scope>
    <source>
        <strain evidence="2 3">NEAU-LLE</strain>
    </source>
</reference>
<dbReference type="InterPro" id="IPR016181">
    <property type="entry name" value="Acyl_CoA_acyltransferase"/>
</dbReference>
<dbReference type="InterPro" id="IPR000182">
    <property type="entry name" value="GNAT_dom"/>
</dbReference>
<dbReference type="PANTHER" id="PTHR43451:SF1">
    <property type="entry name" value="ACETYLTRANSFERASE"/>
    <property type="match status" value="1"/>
</dbReference>
<protein>
    <submittedName>
        <fullName evidence="2">GNAT family N-acetyltransferase</fullName>
    </submittedName>
</protein>
<keyword evidence="2" id="KW-0808">Transferase</keyword>
<accession>A0A371NWT3</accession>